<dbReference type="EMBL" id="SJPK01000009">
    <property type="protein sequence ID" value="TWT64868.1"/>
    <property type="molecule type" value="Genomic_DNA"/>
</dbReference>
<comment type="caution">
    <text evidence="1">The sequence shown here is derived from an EMBL/GenBank/DDBJ whole genome shotgun (WGS) entry which is preliminary data.</text>
</comment>
<accession>A0A5C5XQG4</accession>
<gene>
    <name evidence="1" type="ORF">CA85_36530</name>
</gene>
<dbReference type="AlphaFoldDB" id="A0A5C5XQG4"/>
<dbReference type="Proteomes" id="UP000318053">
    <property type="component" value="Unassembled WGS sequence"/>
</dbReference>
<evidence type="ECO:0000313" key="2">
    <source>
        <dbReference type="Proteomes" id="UP000318053"/>
    </source>
</evidence>
<reference evidence="1 2" key="1">
    <citation type="submission" date="2019-02" db="EMBL/GenBank/DDBJ databases">
        <title>Deep-cultivation of Planctomycetes and their phenomic and genomic characterization uncovers novel biology.</title>
        <authorList>
            <person name="Wiegand S."/>
            <person name="Jogler M."/>
            <person name="Boedeker C."/>
            <person name="Pinto D."/>
            <person name="Vollmers J."/>
            <person name="Rivas-Marin E."/>
            <person name="Kohn T."/>
            <person name="Peeters S.H."/>
            <person name="Heuer A."/>
            <person name="Rast P."/>
            <person name="Oberbeckmann S."/>
            <person name="Bunk B."/>
            <person name="Jeske O."/>
            <person name="Meyerdierks A."/>
            <person name="Storesund J.E."/>
            <person name="Kallscheuer N."/>
            <person name="Luecker S."/>
            <person name="Lage O.M."/>
            <person name="Pohl T."/>
            <person name="Merkel B.J."/>
            <person name="Hornburger P."/>
            <person name="Mueller R.-W."/>
            <person name="Bruemmer F."/>
            <person name="Labrenz M."/>
            <person name="Spormann A.M."/>
            <person name="Op Den Camp H."/>
            <person name="Overmann J."/>
            <person name="Amann R."/>
            <person name="Jetten M.S.M."/>
            <person name="Mascher T."/>
            <person name="Medema M.H."/>
            <person name="Devos D.P."/>
            <person name="Kaster A.-K."/>
            <person name="Ovreas L."/>
            <person name="Rohde M."/>
            <person name="Galperin M.Y."/>
            <person name="Jogler C."/>
        </authorList>
    </citation>
    <scope>NUCLEOTIDE SEQUENCE [LARGE SCALE GENOMIC DNA]</scope>
    <source>
        <strain evidence="1 2">CA85</strain>
    </source>
</reference>
<proteinExistence type="predicted"/>
<sequence>MRIDGNSFSFRSQFVLLLKAFMSDTSKRTQESRVTCGSEVDWTEIQRVERDICLLYHQLADYSYIMGDLCYGEVFSLPYWEYLQVEELEPDQRRFICDGCLVMLYAMALDVLDGSGNYLTMDRERYTAIRSAVDCLQPNGYDTDRLASALKKLLQEIDRNPSEIEGSVYLMDEVTDMTWVHEHFVQRYFTERASRFPPT</sequence>
<organism evidence="1 2">
    <name type="scientific">Allorhodopirellula solitaria</name>
    <dbReference type="NCBI Taxonomy" id="2527987"/>
    <lineage>
        <taxon>Bacteria</taxon>
        <taxon>Pseudomonadati</taxon>
        <taxon>Planctomycetota</taxon>
        <taxon>Planctomycetia</taxon>
        <taxon>Pirellulales</taxon>
        <taxon>Pirellulaceae</taxon>
        <taxon>Allorhodopirellula</taxon>
    </lineage>
</organism>
<evidence type="ECO:0000313" key="1">
    <source>
        <dbReference type="EMBL" id="TWT64868.1"/>
    </source>
</evidence>
<protein>
    <submittedName>
        <fullName evidence="1">Uncharacterized protein</fullName>
    </submittedName>
</protein>
<keyword evidence="2" id="KW-1185">Reference proteome</keyword>
<name>A0A5C5XQG4_9BACT</name>